<evidence type="ECO:0000313" key="12">
    <source>
        <dbReference type="EMBL" id="KDF00243.1"/>
    </source>
</evidence>
<dbReference type="SUPFAM" id="SSF52540">
    <property type="entry name" value="P-loop containing nucleoside triphosphate hydrolases"/>
    <property type="match status" value="3"/>
</dbReference>
<evidence type="ECO:0000256" key="8">
    <source>
        <dbReference type="ARBA" id="ARBA00023136"/>
    </source>
</evidence>
<dbReference type="NCBIfam" id="TIGR03925">
    <property type="entry name" value="T7SS_EccC_b"/>
    <property type="match status" value="1"/>
</dbReference>
<comment type="subcellular location">
    <subcellularLocation>
        <location evidence="1">Cell membrane</location>
        <topology evidence="1">Multi-pass membrane protein</topology>
    </subcellularLocation>
</comment>
<dbReference type="CDD" id="cd00882">
    <property type="entry name" value="Ras_like_GTPase"/>
    <property type="match status" value="1"/>
</dbReference>
<dbReference type="SMART" id="SM00382">
    <property type="entry name" value="AAA"/>
    <property type="match status" value="3"/>
</dbReference>
<dbReference type="GO" id="GO:0003677">
    <property type="term" value="F:DNA binding"/>
    <property type="evidence" value="ECO:0007669"/>
    <property type="project" value="InterPro"/>
</dbReference>
<evidence type="ECO:0000256" key="3">
    <source>
        <dbReference type="ARBA" id="ARBA00022692"/>
    </source>
</evidence>
<dbReference type="InterPro" id="IPR050206">
    <property type="entry name" value="FtsK/SpoIIIE/SftA"/>
</dbReference>
<evidence type="ECO:0000256" key="4">
    <source>
        <dbReference type="ARBA" id="ARBA00022737"/>
    </source>
</evidence>
<dbReference type="InterPro" id="IPR003593">
    <property type="entry name" value="AAA+_ATPase"/>
</dbReference>
<protein>
    <submittedName>
        <fullName evidence="12">Secretion protein EccC</fullName>
    </submittedName>
</protein>
<gene>
    <name evidence="12" type="ORF">Y900_015170</name>
</gene>
<dbReference type="InterPro" id="IPR002543">
    <property type="entry name" value="FtsK_dom"/>
</dbReference>
<proteinExistence type="predicted"/>
<name>A0A064CN70_9MYCO</name>
<evidence type="ECO:0000256" key="6">
    <source>
        <dbReference type="ARBA" id="ARBA00022840"/>
    </source>
</evidence>
<dbReference type="PROSITE" id="PS50901">
    <property type="entry name" value="FTSK"/>
    <property type="match status" value="2"/>
</dbReference>
<feature type="binding site" evidence="9">
    <location>
        <begin position="481"/>
        <end position="488"/>
    </location>
    <ligand>
        <name>ATP</name>
        <dbReference type="ChEBI" id="CHEBI:30616"/>
    </ligand>
</feature>
<dbReference type="PANTHER" id="PTHR22683:SF1">
    <property type="entry name" value="TYPE VII SECRETION SYSTEM PROTEIN ESSC"/>
    <property type="match status" value="1"/>
</dbReference>
<dbReference type="OrthoDB" id="9807790at2"/>
<reference evidence="12" key="1">
    <citation type="submission" date="2014-05" db="EMBL/GenBank/DDBJ databases">
        <title>Genome sequence of Mycobacterium aromaticivorans strain JS19b1T (= DSM 45407T).</title>
        <authorList>
            <person name="Kwak Y."/>
            <person name="Park G.-S."/>
            <person name="Li Q.X."/>
            <person name="Lee S.-E."/>
            <person name="Shin J.-H."/>
        </authorList>
    </citation>
    <scope>NUCLEOTIDE SEQUENCE [LARGE SCALE GENOMIC DNA]</scope>
    <source>
        <strain evidence="12">JS19b1</strain>
    </source>
</reference>
<sequence>MSRLIFEAGRRLPVPPTTKGAIVIEPPPELPRVVPASLLRRALPFLIVILIVGMIVAMVATGMKLISPQTLFFPFVLLLAATALYRGSDNKMRTEEVDAERADYLRYLSVIRDNVRAEAAAQREALLWSHPDPSALTVIPGSRRQWERDPHDSDFLVLRAGLHDAPLATTLRVKDTADEVDLEPVSHSALRALLDTQRTVHDAPRGIDVTTVSRITVHGDADAVRAVLRAWLAQAVTWHDAASLGIALASPDLETPDWNWLKWLPHSDIPGQLDGCGPARYLAANTDDLIAAIGPALADRPLFGGATDEPLRHLLVVVDDPDHAVEDSVLATGLAGVTVIYTAAAASGPRPGQYADPERPILRVAGREIQRWESDGWQTYVASADRLAPADAVHLARGLARWDSNPTHAGLRSPATRGASFTTLMGIPDASALDIADVWAPRLRDEELRVPIGVTATGVPLYFDLKDEAEGGMGPHGLMIGMTGSGKSQMLMSILLSLLTTHSADRLIVIYVDFKGEAGADIFRNFPQVVAVISNMAEKKSLADRFADTLRGEVARRESLLRDAGRRVQGSAFGSVAEYEAARPAAEAAGIELPPLPTLFVVADEFTLMLAEHPEYAELFDYVARKGRSFRIHILFASQTLDIGRIRDIDKNTSYRIGLKVASPAVSRQVIGVEDAYHIESGREHKGVGFLVPSPGAAPVKFRSTYVDGIYDPPRPATSYAVPAAPDPVPFSAGPAALDEDIVVLAEHEIEPAAVPRKLITTIGEQLAQYGPKAPALWLPPLDESIALDEVLAGAALPERQWRWPLGEIDLPFEMRREPLVFDATSSAGNVVIHGGAKSGKSTALQTFVLSAARLHSPRDVTFYVLDYGGGRLRGLEGLAHVGSVASPLEPERIRRTFGELEQLLRSRQRNAGHQGGGYSDSYGEVFLLIDNLYAFGRDNTDQFNTRNPLLADVTELANTGLAHGIHVVITTPNWLEVPLAMRDGLGLRLELRLPDPRDSNVRVTDSLRRPAESVPHDQPGRGVTMAGEHFLFAEPDLARIPAINATYPGLHAPPVRLLPADLEPQVVAPLHRGGERVVLGQREFDLGAVVHDFAEHPLLMVLGDSKSGKTTLLRHLIRTVRDSSRAEDVAFTVFDRRLHLVDEPLFADNEYSANIDRVTPAVMGLSALIEQRRPPAGLTARELSAWDYRTRTRSAHTHFLIIDDVDQIPDGPAMSGPYAGHRPWTPLIGLLSAASDLGLRVIVTGRASGSAHALMTNPLLRRMSDLQAAVLMLSGNPADGAKIRGHRFTRLPAGRAMLLGDSDGVEHVQLVNPFALAHSASHARYPEENPS</sequence>
<evidence type="ECO:0000256" key="10">
    <source>
        <dbReference type="SAM" id="Phobius"/>
    </source>
</evidence>
<evidence type="ECO:0000259" key="11">
    <source>
        <dbReference type="PROSITE" id="PS50901"/>
    </source>
</evidence>
<dbReference type="PANTHER" id="PTHR22683">
    <property type="entry name" value="SPORULATION PROTEIN RELATED"/>
    <property type="match status" value="1"/>
</dbReference>
<keyword evidence="6 9" id="KW-0067">ATP-binding</keyword>
<keyword evidence="2" id="KW-1003">Cell membrane</keyword>
<dbReference type="RefSeq" id="WP_036342838.1">
    <property type="nucleotide sequence ID" value="NZ_JALN02000001.1"/>
</dbReference>
<feature type="transmembrane region" description="Helical" evidence="10">
    <location>
        <begin position="42"/>
        <end position="60"/>
    </location>
</feature>
<dbReference type="InterPro" id="IPR023836">
    <property type="entry name" value="EccCa-like_Actinobacteria"/>
</dbReference>
<dbReference type="EMBL" id="JALN02000001">
    <property type="protein sequence ID" value="KDF00243.1"/>
    <property type="molecule type" value="Genomic_DNA"/>
</dbReference>
<dbReference type="InterPro" id="IPR027417">
    <property type="entry name" value="P-loop_NTPase"/>
</dbReference>
<dbReference type="Gene3D" id="3.40.50.300">
    <property type="entry name" value="P-loop containing nucleotide triphosphate hydrolases"/>
    <property type="match status" value="3"/>
</dbReference>
<keyword evidence="5 9" id="KW-0547">Nucleotide-binding</keyword>
<accession>A0A064CN70</accession>
<evidence type="ECO:0000256" key="5">
    <source>
        <dbReference type="ARBA" id="ARBA00022741"/>
    </source>
</evidence>
<dbReference type="STRING" id="1440774.Y900_015170"/>
<keyword evidence="4" id="KW-0677">Repeat</keyword>
<evidence type="ECO:0000313" key="13">
    <source>
        <dbReference type="Proteomes" id="UP000022835"/>
    </source>
</evidence>
<dbReference type="Proteomes" id="UP000022835">
    <property type="component" value="Unassembled WGS sequence"/>
</dbReference>
<dbReference type="GO" id="GO:0005524">
    <property type="term" value="F:ATP binding"/>
    <property type="evidence" value="ECO:0007669"/>
    <property type="project" value="UniProtKB-UniRule"/>
</dbReference>
<evidence type="ECO:0000256" key="7">
    <source>
        <dbReference type="ARBA" id="ARBA00022989"/>
    </source>
</evidence>
<feature type="domain" description="FtsK" evidence="11">
    <location>
        <begin position="817"/>
        <end position="1001"/>
    </location>
</feature>
<dbReference type="NCBIfam" id="TIGR03924">
    <property type="entry name" value="T7SS_EccC_a"/>
    <property type="match status" value="1"/>
</dbReference>
<organism evidence="12 13">
    <name type="scientific">Mycolicibacterium aromaticivorans JS19b1 = JCM 16368</name>
    <dbReference type="NCBI Taxonomy" id="1440774"/>
    <lineage>
        <taxon>Bacteria</taxon>
        <taxon>Bacillati</taxon>
        <taxon>Actinomycetota</taxon>
        <taxon>Actinomycetes</taxon>
        <taxon>Mycobacteriales</taxon>
        <taxon>Mycobacteriaceae</taxon>
        <taxon>Mycolicibacterium</taxon>
    </lineage>
</organism>
<evidence type="ECO:0000256" key="9">
    <source>
        <dbReference type="PROSITE-ProRule" id="PRU00289"/>
    </source>
</evidence>
<evidence type="ECO:0000256" key="2">
    <source>
        <dbReference type="ARBA" id="ARBA00022475"/>
    </source>
</evidence>
<comment type="caution">
    <text evidence="12">The sequence shown here is derived from an EMBL/GenBank/DDBJ whole genome shotgun (WGS) entry which is preliminary data.</text>
</comment>
<dbReference type="eggNOG" id="COG1674">
    <property type="taxonomic scope" value="Bacteria"/>
</dbReference>
<dbReference type="Pfam" id="PF01580">
    <property type="entry name" value="FtsK_SpoIIIE"/>
    <property type="match status" value="2"/>
</dbReference>
<feature type="binding site" evidence="9">
    <location>
        <begin position="835"/>
        <end position="842"/>
    </location>
    <ligand>
        <name>ATP</name>
        <dbReference type="ChEBI" id="CHEBI:30616"/>
    </ligand>
</feature>
<dbReference type="GO" id="GO:0005886">
    <property type="term" value="C:plasma membrane"/>
    <property type="evidence" value="ECO:0007669"/>
    <property type="project" value="UniProtKB-SubCell"/>
</dbReference>
<feature type="domain" description="FtsK" evidence="11">
    <location>
        <begin position="458"/>
        <end position="668"/>
    </location>
</feature>
<keyword evidence="13" id="KW-1185">Reference proteome</keyword>
<dbReference type="InterPro" id="IPR023837">
    <property type="entry name" value="EccCb-like_Actinobacteria"/>
</dbReference>
<keyword evidence="7 10" id="KW-1133">Transmembrane helix</keyword>
<keyword evidence="3 10" id="KW-0812">Transmembrane</keyword>
<evidence type="ECO:0000256" key="1">
    <source>
        <dbReference type="ARBA" id="ARBA00004651"/>
    </source>
</evidence>
<keyword evidence="8 10" id="KW-0472">Membrane</keyword>